<reference evidence="2" key="1">
    <citation type="submission" date="2021-03" db="EMBL/GenBank/DDBJ databases">
        <title>Whole genome shotgun sequence of Actinoplanes auranticolor NBRC 12245.</title>
        <authorList>
            <person name="Komaki H."/>
            <person name="Tamura T."/>
        </authorList>
    </citation>
    <scope>NUCLEOTIDE SEQUENCE</scope>
    <source>
        <strain evidence="2">NBRC 12245</strain>
    </source>
</reference>
<dbReference type="Proteomes" id="UP000681340">
    <property type="component" value="Unassembled WGS sequence"/>
</dbReference>
<organism evidence="2 3">
    <name type="scientific">Actinoplanes auranticolor</name>
    <dbReference type="NCBI Taxonomy" id="47988"/>
    <lineage>
        <taxon>Bacteria</taxon>
        <taxon>Bacillati</taxon>
        <taxon>Actinomycetota</taxon>
        <taxon>Actinomycetes</taxon>
        <taxon>Micromonosporales</taxon>
        <taxon>Micromonosporaceae</taxon>
        <taxon>Actinoplanes</taxon>
    </lineage>
</organism>
<dbReference type="EMBL" id="BOQL01000038">
    <property type="protein sequence ID" value="GIM71755.1"/>
    <property type="molecule type" value="Genomic_DNA"/>
</dbReference>
<dbReference type="Gene3D" id="3.40.50.880">
    <property type="match status" value="1"/>
</dbReference>
<accession>A0A919VQE0</accession>
<dbReference type="AlphaFoldDB" id="A0A919VQE0"/>
<protein>
    <submittedName>
        <fullName evidence="2">Glutamine amidotransferase</fullName>
    </submittedName>
</protein>
<dbReference type="Pfam" id="PF01965">
    <property type="entry name" value="DJ-1_PfpI"/>
    <property type="match status" value="1"/>
</dbReference>
<sequence length="244" mass="25936">MAGNAEPVLQRSTDGPTLHVGMLLFDKVTILDFVGAHTFFVVSGMKVHLIHETLDPVMSDTGVAIIPNATLDDSPEVFDILLVPGGDVSDLLRDRRKLDFLADRGAKAQYVASVCMGAIVLAAAGLLDGYRAATHWATRGELARLGIEVSTERVCIDRNRVTGGGLTAGMDFGLTLLARTLGEDVAKLAQLGMEYDPAPPFDAGNPERVSADIMSQFQAVGGDVEQRLSDAVSHVLGNRGLLSH</sequence>
<dbReference type="InterPro" id="IPR002818">
    <property type="entry name" value="DJ-1/PfpI"/>
</dbReference>
<feature type="domain" description="DJ-1/PfpI" evidence="1">
    <location>
        <begin position="20"/>
        <end position="178"/>
    </location>
</feature>
<proteinExistence type="predicted"/>
<dbReference type="PANTHER" id="PTHR43130:SF2">
    <property type="entry name" value="DJ-1_PFPI DOMAIN-CONTAINING PROTEIN"/>
    <property type="match status" value="1"/>
</dbReference>
<evidence type="ECO:0000259" key="1">
    <source>
        <dbReference type="Pfam" id="PF01965"/>
    </source>
</evidence>
<dbReference type="GO" id="GO:0006355">
    <property type="term" value="P:regulation of DNA-templated transcription"/>
    <property type="evidence" value="ECO:0007669"/>
    <property type="project" value="TreeGrafter"/>
</dbReference>
<dbReference type="PANTHER" id="PTHR43130">
    <property type="entry name" value="ARAC-FAMILY TRANSCRIPTIONAL REGULATOR"/>
    <property type="match status" value="1"/>
</dbReference>
<keyword evidence="3" id="KW-1185">Reference proteome</keyword>
<dbReference type="InterPro" id="IPR052158">
    <property type="entry name" value="INH-QAR"/>
</dbReference>
<keyword evidence="2" id="KW-0315">Glutamine amidotransferase</keyword>
<comment type="caution">
    <text evidence="2">The sequence shown here is derived from an EMBL/GenBank/DDBJ whole genome shotgun (WGS) entry which is preliminary data.</text>
</comment>
<dbReference type="SUPFAM" id="SSF52317">
    <property type="entry name" value="Class I glutamine amidotransferase-like"/>
    <property type="match status" value="1"/>
</dbReference>
<evidence type="ECO:0000313" key="2">
    <source>
        <dbReference type="EMBL" id="GIM71755.1"/>
    </source>
</evidence>
<evidence type="ECO:0000313" key="3">
    <source>
        <dbReference type="Proteomes" id="UP000681340"/>
    </source>
</evidence>
<dbReference type="InterPro" id="IPR029062">
    <property type="entry name" value="Class_I_gatase-like"/>
</dbReference>
<gene>
    <name evidence="2" type="ORF">Aau02nite_47540</name>
</gene>
<name>A0A919VQE0_9ACTN</name>
<dbReference type="CDD" id="cd03139">
    <property type="entry name" value="GATase1_PfpI_2"/>
    <property type="match status" value="1"/>
</dbReference>